<feature type="region of interest" description="Disordered" evidence="1">
    <location>
        <begin position="24"/>
        <end position="94"/>
    </location>
</feature>
<feature type="non-terminal residue" evidence="2">
    <location>
        <position position="1"/>
    </location>
</feature>
<gene>
    <name evidence="2" type="ORF">NTEN_LOCUS320</name>
</gene>
<sequence>QAFTGLRFHRIWAASADRLARSSIRSKYSNSRDSERYYTNDSPTSGAAPSRKIRAGWNADGGSGFTVPSAGLSRSAGRGGDAPGRRPRAQGGPV</sequence>
<dbReference type="Proteomes" id="UP000479000">
    <property type="component" value="Unassembled WGS sequence"/>
</dbReference>
<feature type="non-terminal residue" evidence="2">
    <location>
        <position position="94"/>
    </location>
</feature>
<protein>
    <submittedName>
        <fullName evidence="2">Uncharacterized protein</fullName>
    </submittedName>
</protein>
<name>A0A6H5FUZ6_9HEMI</name>
<proteinExistence type="predicted"/>
<dbReference type="AlphaFoldDB" id="A0A6H5FUZ6"/>
<keyword evidence="3" id="KW-1185">Reference proteome</keyword>
<dbReference type="EMBL" id="CADCXU010000390">
    <property type="protein sequence ID" value="CAA9993344.1"/>
    <property type="molecule type" value="Genomic_DNA"/>
</dbReference>
<accession>A0A6H5FUZ6</accession>
<reference evidence="2 3" key="1">
    <citation type="submission" date="2020-02" db="EMBL/GenBank/DDBJ databases">
        <authorList>
            <person name="Ferguson B K."/>
        </authorList>
    </citation>
    <scope>NUCLEOTIDE SEQUENCE [LARGE SCALE GENOMIC DNA]</scope>
</reference>
<organism evidence="2 3">
    <name type="scientific">Nesidiocoris tenuis</name>
    <dbReference type="NCBI Taxonomy" id="355587"/>
    <lineage>
        <taxon>Eukaryota</taxon>
        <taxon>Metazoa</taxon>
        <taxon>Ecdysozoa</taxon>
        <taxon>Arthropoda</taxon>
        <taxon>Hexapoda</taxon>
        <taxon>Insecta</taxon>
        <taxon>Pterygota</taxon>
        <taxon>Neoptera</taxon>
        <taxon>Paraneoptera</taxon>
        <taxon>Hemiptera</taxon>
        <taxon>Heteroptera</taxon>
        <taxon>Panheteroptera</taxon>
        <taxon>Cimicomorpha</taxon>
        <taxon>Miridae</taxon>
        <taxon>Dicyphina</taxon>
        <taxon>Nesidiocoris</taxon>
    </lineage>
</organism>
<evidence type="ECO:0000313" key="3">
    <source>
        <dbReference type="Proteomes" id="UP000479000"/>
    </source>
</evidence>
<evidence type="ECO:0000256" key="1">
    <source>
        <dbReference type="SAM" id="MobiDB-lite"/>
    </source>
</evidence>
<evidence type="ECO:0000313" key="2">
    <source>
        <dbReference type="EMBL" id="CAA9993344.1"/>
    </source>
</evidence>